<feature type="transmembrane region" description="Helical" evidence="1">
    <location>
        <begin position="83"/>
        <end position="101"/>
    </location>
</feature>
<evidence type="ECO:0000256" key="1">
    <source>
        <dbReference type="SAM" id="Phobius"/>
    </source>
</evidence>
<keyword evidence="1" id="KW-1133">Transmembrane helix</keyword>
<feature type="transmembrane region" description="Helical" evidence="1">
    <location>
        <begin position="44"/>
        <end position="63"/>
    </location>
</feature>
<organism evidence="2 3">
    <name type="scientific">Moryella indoligenes</name>
    <dbReference type="NCBI Taxonomy" id="371674"/>
    <lineage>
        <taxon>Bacteria</taxon>
        <taxon>Bacillati</taxon>
        <taxon>Bacillota</taxon>
        <taxon>Clostridia</taxon>
        <taxon>Lachnospirales</taxon>
        <taxon>Lachnospiraceae</taxon>
        <taxon>Moryella</taxon>
    </lineage>
</organism>
<dbReference type="EMBL" id="JAUSTO010000007">
    <property type="protein sequence ID" value="MDQ0152639.1"/>
    <property type="molecule type" value="Genomic_DNA"/>
</dbReference>
<dbReference type="AlphaFoldDB" id="A0AAE3VA92"/>
<keyword evidence="1" id="KW-0472">Membrane</keyword>
<accession>A0AAE3VA92</accession>
<sequence length="143" mass="17070">MLNEDKIRLMNEIAIYAKREGRRENPAQKYFRGDYVAKHVLQSFFAYTLSAALFLGVFSLYRLEAILSMVNVMDVLEKLKHILIFYVLGLLLFEALTVIIYRRKYSEAKERRLKHLTRLNRLKKRYEIQNRQRELIKEGGRNA</sequence>
<reference evidence="2" key="1">
    <citation type="submission" date="2023-07" db="EMBL/GenBank/DDBJ databases">
        <title>Genomic Encyclopedia of Type Strains, Phase IV (KMG-IV): sequencing the most valuable type-strain genomes for metagenomic binning, comparative biology and taxonomic classification.</title>
        <authorList>
            <person name="Goeker M."/>
        </authorList>
    </citation>
    <scope>NUCLEOTIDE SEQUENCE</scope>
    <source>
        <strain evidence="2">DSM 19659</strain>
    </source>
</reference>
<gene>
    <name evidence="2" type="ORF">J2S20_001333</name>
</gene>
<evidence type="ECO:0000313" key="3">
    <source>
        <dbReference type="Proteomes" id="UP001241537"/>
    </source>
</evidence>
<dbReference type="RefSeq" id="WP_106612229.1">
    <property type="nucleotide sequence ID" value="NZ_JAUSTO010000007.1"/>
</dbReference>
<comment type="caution">
    <text evidence="2">The sequence shown here is derived from an EMBL/GenBank/DDBJ whole genome shotgun (WGS) entry which is preliminary data.</text>
</comment>
<proteinExistence type="predicted"/>
<name>A0AAE3VA92_9FIRM</name>
<protein>
    <submittedName>
        <fullName evidence="2">Uncharacterized protein</fullName>
    </submittedName>
</protein>
<keyword evidence="3" id="KW-1185">Reference proteome</keyword>
<dbReference type="Proteomes" id="UP001241537">
    <property type="component" value="Unassembled WGS sequence"/>
</dbReference>
<evidence type="ECO:0000313" key="2">
    <source>
        <dbReference type="EMBL" id="MDQ0152639.1"/>
    </source>
</evidence>
<keyword evidence="1" id="KW-0812">Transmembrane</keyword>